<dbReference type="InterPro" id="IPR050228">
    <property type="entry name" value="Carboxylesterase_BioH"/>
</dbReference>
<reference evidence="2 3" key="1">
    <citation type="submission" date="2014-03" db="EMBL/GenBank/DDBJ databases">
        <title>Genomics of Bifidobacteria.</title>
        <authorList>
            <person name="Ventura M."/>
            <person name="Milani C."/>
            <person name="Lugli G.A."/>
        </authorList>
    </citation>
    <scope>NUCLEOTIDE SEQUENCE [LARGE SCALE GENOMIC DNA]</scope>
    <source>
        <strain evidence="2 3">DSM 22767</strain>
    </source>
</reference>
<sequence length="284" mass="30941">MNVRLRNTIYRGGAGVPMVLVHAFPVDHRMWDECARQIIELADEHGLDPFPVWAPDMPGAGGAPVPDAAMTGRVAEDGAYVQALDVLADAYVSLLHATGHRQAVWVGLSMGGYVVMDVQRLHSDALAGLALCDTTTYADSPESRVRRLEVASRCEDEDTLEPVMHFARPNECDSSIKKDPRFQGLLSGWICQQTPKGVAWRERMAAGRPDLTDQLCRVTVPAAMVSGENDPSSAPERMHELEAAMTETHVDFTAIANCGHFSAVEHPRCVASALVDLMARVQGR</sequence>
<feature type="domain" description="AB hydrolase-1" evidence="1">
    <location>
        <begin position="18"/>
        <end position="268"/>
    </location>
</feature>
<gene>
    <name evidence="2" type="ORF">BBOH_0601</name>
</gene>
<dbReference type="PRINTS" id="PR00412">
    <property type="entry name" value="EPOXHYDRLASE"/>
</dbReference>
<dbReference type="InterPro" id="IPR029058">
    <property type="entry name" value="AB_hydrolase_fold"/>
</dbReference>
<dbReference type="RefSeq" id="WP_033521912.1">
    <property type="nucleotide sequence ID" value="NZ_JDUS01000012.1"/>
</dbReference>
<evidence type="ECO:0000313" key="2">
    <source>
        <dbReference type="EMBL" id="KFI45798.1"/>
    </source>
</evidence>
<organism evidence="2 3">
    <name type="scientific">Bifidobacterium bohemicum DSM 22767</name>
    <dbReference type="NCBI Taxonomy" id="1437606"/>
    <lineage>
        <taxon>Bacteria</taxon>
        <taxon>Bacillati</taxon>
        <taxon>Actinomycetota</taxon>
        <taxon>Actinomycetes</taxon>
        <taxon>Bifidobacteriales</taxon>
        <taxon>Bifidobacteriaceae</taxon>
        <taxon>Bifidobacterium</taxon>
    </lineage>
</organism>
<name>A0A086ZGZ8_9BIFI</name>
<dbReference type="PANTHER" id="PTHR43194">
    <property type="entry name" value="HYDROLASE ALPHA/BETA FOLD FAMILY"/>
    <property type="match status" value="1"/>
</dbReference>
<dbReference type="SUPFAM" id="SSF53474">
    <property type="entry name" value="alpha/beta-Hydrolases"/>
    <property type="match status" value="1"/>
</dbReference>
<dbReference type="Pfam" id="PF12697">
    <property type="entry name" value="Abhydrolase_6"/>
    <property type="match status" value="1"/>
</dbReference>
<keyword evidence="3" id="KW-1185">Reference proteome</keyword>
<protein>
    <submittedName>
        <fullName evidence="2">Alpha beta hydrolase</fullName>
    </submittedName>
</protein>
<dbReference type="InterPro" id="IPR000073">
    <property type="entry name" value="AB_hydrolase_1"/>
</dbReference>
<dbReference type="Proteomes" id="UP000029096">
    <property type="component" value="Unassembled WGS sequence"/>
</dbReference>
<dbReference type="OrthoDB" id="495620at2"/>
<comment type="caution">
    <text evidence="2">The sequence shown here is derived from an EMBL/GenBank/DDBJ whole genome shotgun (WGS) entry which is preliminary data.</text>
</comment>
<dbReference type="STRING" id="1437606.BBOH_0601"/>
<dbReference type="InterPro" id="IPR000639">
    <property type="entry name" value="Epox_hydrolase-like"/>
</dbReference>
<accession>A0A086ZGZ8</accession>
<dbReference type="GO" id="GO:0016787">
    <property type="term" value="F:hydrolase activity"/>
    <property type="evidence" value="ECO:0007669"/>
    <property type="project" value="UniProtKB-KW"/>
</dbReference>
<dbReference type="eggNOG" id="COG2267">
    <property type="taxonomic scope" value="Bacteria"/>
</dbReference>
<dbReference type="PANTHER" id="PTHR43194:SF5">
    <property type="entry name" value="PIMELOYL-[ACYL-CARRIER PROTEIN] METHYL ESTER ESTERASE"/>
    <property type="match status" value="1"/>
</dbReference>
<evidence type="ECO:0000259" key="1">
    <source>
        <dbReference type="Pfam" id="PF12697"/>
    </source>
</evidence>
<dbReference type="EMBL" id="JGYP01000002">
    <property type="protein sequence ID" value="KFI45798.1"/>
    <property type="molecule type" value="Genomic_DNA"/>
</dbReference>
<proteinExistence type="predicted"/>
<keyword evidence="2" id="KW-0378">Hydrolase</keyword>
<evidence type="ECO:0000313" key="3">
    <source>
        <dbReference type="Proteomes" id="UP000029096"/>
    </source>
</evidence>
<dbReference type="AlphaFoldDB" id="A0A086ZGZ8"/>
<dbReference type="Gene3D" id="3.40.50.1820">
    <property type="entry name" value="alpha/beta hydrolase"/>
    <property type="match status" value="1"/>
</dbReference>